<keyword evidence="6" id="KW-1185">Reference proteome</keyword>
<keyword evidence="3" id="KW-0067">ATP-binding</keyword>
<keyword evidence="1" id="KW-0813">Transport</keyword>
<dbReference type="InterPro" id="IPR027417">
    <property type="entry name" value="P-loop_NTPase"/>
</dbReference>
<dbReference type="Pfam" id="PF00005">
    <property type="entry name" value="ABC_tran"/>
    <property type="match status" value="1"/>
</dbReference>
<organism evidence="5 6">
    <name type="scientific">Parafrankia irregularis</name>
    <dbReference type="NCBI Taxonomy" id="795642"/>
    <lineage>
        <taxon>Bacteria</taxon>
        <taxon>Bacillati</taxon>
        <taxon>Actinomycetota</taxon>
        <taxon>Actinomycetes</taxon>
        <taxon>Frankiales</taxon>
        <taxon>Frankiaceae</taxon>
        <taxon>Parafrankia</taxon>
    </lineage>
</organism>
<dbReference type="SUPFAM" id="SSF52540">
    <property type="entry name" value="P-loop containing nucleoside triphosphate hydrolases"/>
    <property type="match status" value="1"/>
</dbReference>
<keyword evidence="2" id="KW-0547">Nucleotide-binding</keyword>
<dbReference type="EMBL" id="FAOZ01000015">
    <property type="protein sequence ID" value="CUU57876.1"/>
    <property type="molecule type" value="Genomic_DNA"/>
</dbReference>
<reference evidence="6" key="1">
    <citation type="submission" date="2015-11" db="EMBL/GenBank/DDBJ databases">
        <authorList>
            <person name="Varghese N."/>
        </authorList>
    </citation>
    <scope>NUCLEOTIDE SEQUENCE [LARGE SCALE GENOMIC DNA]</scope>
    <source>
        <strain evidence="6">DSM 45899</strain>
    </source>
</reference>
<evidence type="ECO:0000313" key="5">
    <source>
        <dbReference type="EMBL" id="CUU57876.1"/>
    </source>
</evidence>
<dbReference type="PROSITE" id="PS50893">
    <property type="entry name" value="ABC_TRANSPORTER_2"/>
    <property type="match status" value="1"/>
</dbReference>
<dbReference type="InterPro" id="IPR003439">
    <property type="entry name" value="ABC_transporter-like_ATP-bd"/>
</dbReference>
<dbReference type="RefSeq" id="WP_091280069.1">
    <property type="nucleotide sequence ID" value="NZ_FAOZ01000015.1"/>
</dbReference>
<dbReference type="PANTHER" id="PTHR42781:SF4">
    <property type="entry name" value="SPERMIDINE_PUTRESCINE IMPORT ATP-BINDING PROTEIN POTA"/>
    <property type="match status" value="1"/>
</dbReference>
<dbReference type="AlphaFoldDB" id="A0A0S4QRD6"/>
<gene>
    <name evidence="5" type="ORF">Ga0074812_11578</name>
</gene>
<dbReference type="Proteomes" id="UP000198802">
    <property type="component" value="Unassembled WGS sequence"/>
</dbReference>
<evidence type="ECO:0000256" key="2">
    <source>
        <dbReference type="ARBA" id="ARBA00022741"/>
    </source>
</evidence>
<name>A0A0S4QRD6_9ACTN</name>
<protein>
    <submittedName>
        <fullName evidence="5">ABC transporter</fullName>
    </submittedName>
</protein>
<dbReference type="SMART" id="SM00382">
    <property type="entry name" value="AAA"/>
    <property type="match status" value="1"/>
</dbReference>
<evidence type="ECO:0000256" key="1">
    <source>
        <dbReference type="ARBA" id="ARBA00022448"/>
    </source>
</evidence>
<feature type="domain" description="ABC transporter" evidence="4">
    <location>
        <begin position="11"/>
        <end position="239"/>
    </location>
</feature>
<evidence type="ECO:0000256" key="3">
    <source>
        <dbReference type="ARBA" id="ARBA00022840"/>
    </source>
</evidence>
<dbReference type="PANTHER" id="PTHR42781">
    <property type="entry name" value="SPERMIDINE/PUTRESCINE IMPORT ATP-BINDING PROTEIN POTA"/>
    <property type="match status" value="1"/>
</dbReference>
<evidence type="ECO:0000313" key="6">
    <source>
        <dbReference type="Proteomes" id="UP000198802"/>
    </source>
</evidence>
<dbReference type="InterPro" id="IPR050093">
    <property type="entry name" value="ABC_SmlMolc_Importer"/>
</dbReference>
<accession>A0A0S4QRD6</accession>
<dbReference type="InterPro" id="IPR003593">
    <property type="entry name" value="AAA+_ATPase"/>
</dbReference>
<sequence>MAEGGRRTGQVDLIGLSLRFGGRTAVDDVSLTIKAGEYFCLQGPPGSGKTSVLRLVSGAEQPSAGRVLLDGEDPTCRPNHRRAVSAIFGGYTLFPFLDVAANVAFGLRHAHGPAGPGRAETSARVRSALAAVQMSEYARRRPPQLSGEQQQRVALARALVVRPRILLLDDPLQAMDERLRPALREDLRAVQRQVGLTVVHTTVDRDEALALADRVAVLRDGRIVRVGTAPEVHAEPTAA</sequence>
<evidence type="ECO:0000259" key="4">
    <source>
        <dbReference type="PROSITE" id="PS50893"/>
    </source>
</evidence>
<dbReference type="GO" id="GO:0005524">
    <property type="term" value="F:ATP binding"/>
    <property type="evidence" value="ECO:0007669"/>
    <property type="project" value="UniProtKB-KW"/>
</dbReference>
<dbReference type="GO" id="GO:0016887">
    <property type="term" value="F:ATP hydrolysis activity"/>
    <property type="evidence" value="ECO:0007669"/>
    <property type="project" value="InterPro"/>
</dbReference>
<dbReference type="Gene3D" id="3.40.50.300">
    <property type="entry name" value="P-loop containing nucleotide triphosphate hydrolases"/>
    <property type="match status" value="1"/>
</dbReference>
<proteinExistence type="predicted"/>